<dbReference type="FunFam" id="2.60.40.10:FF:000345">
    <property type="entry name" value="Muscle M-line assembly protein unc-89"/>
    <property type="match status" value="2"/>
</dbReference>
<evidence type="ECO:0000313" key="9">
    <source>
        <dbReference type="Proteomes" id="UP000271098"/>
    </source>
</evidence>
<feature type="domain" description="Ig-like" evidence="7">
    <location>
        <begin position="19"/>
        <end position="95"/>
    </location>
</feature>
<dbReference type="SUPFAM" id="SSF48726">
    <property type="entry name" value="Immunoglobulin"/>
    <property type="match status" value="3"/>
</dbReference>
<dbReference type="OrthoDB" id="5969272at2759"/>
<keyword evidence="9" id="KW-1185">Reference proteome</keyword>
<evidence type="ECO:0000256" key="4">
    <source>
        <dbReference type="ARBA" id="ARBA00022737"/>
    </source>
</evidence>
<dbReference type="InterPro" id="IPR013098">
    <property type="entry name" value="Ig_I-set"/>
</dbReference>
<organism evidence="10">
    <name type="scientific">Gongylonema pulchrum</name>
    <dbReference type="NCBI Taxonomy" id="637853"/>
    <lineage>
        <taxon>Eukaryota</taxon>
        <taxon>Metazoa</taxon>
        <taxon>Ecdysozoa</taxon>
        <taxon>Nematoda</taxon>
        <taxon>Chromadorea</taxon>
        <taxon>Rhabditida</taxon>
        <taxon>Spirurina</taxon>
        <taxon>Spiruromorpha</taxon>
        <taxon>Spiruroidea</taxon>
        <taxon>Gongylonematidae</taxon>
        <taxon>Gongylonema</taxon>
    </lineage>
</organism>
<name>A0A183D3Z8_9BILA</name>
<dbReference type="WBParaSite" id="GPUH_0000344501-mRNA-1">
    <property type="protein sequence ID" value="GPUH_0000344501-mRNA-1"/>
    <property type="gene ID" value="GPUH_0000344501"/>
</dbReference>
<accession>A0A183D3Z8</accession>
<dbReference type="EMBL" id="UYRT01005914">
    <property type="protein sequence ID" value="VDK39611.1"/>
    <property type="molecule type" value="Genomic_DNA"/>
</dbReference>
<dbReference type="Proteomes" id="UP000271098">
    <property type="component" value="Unassembled WGS sequence"/>
</dbReference>
<evidence type="ECO:0000313" key="8">
    <source>
        <dbReference type="EMBL" id="VDK39611.1"/>
    </source>
</evidence>
<proteinExistence type="inferred from homology"/>
<evidence type="ECO:0000256" key="3">
    <source>
        <dbReference type="ARBA" id="ARBA00022490"/>
    </source>
</evidence>
<dbReference type="InterPro" id="IPR007110">
    <property type="entry name" value="Ig-like_dom"/>
</dbReference>
<dbReference type="InterPro" id="IPR003599">
    <property type="entry name" value="Ig_sub"/>
</dbReference>
<evidence type="ECO:0000259" key="7">
    <source>
        <dbReference type="PROSITE" id="PS50835"/>
    </source>
</evidence>
<dbReference type="Pfam" id="PF07679">
    <property type="entry name" value="I-set"/>
    <property type="match status" value="3"/>
</dbReference>
<reference evidence="8 9" key="2">
    <citation type="submission" date="2018-11" db="EMBL/GenBank/DDBJ databases">
        <authorList>
            <consortium name="Pathogen Informatics"/>
        </authorList>
    </citation>
    <scope>NUCLEOTIDE SEQUENCE [LARGE SCALE GENOMIC DNA]</scope>
</reference>
<keyword evidence="3" id="KW-0963">Cytoplasm</keyword>
<reference evidence="10" key="1">
    <citation type="submission" date="2016-06" db="UniProtKB">
        <authorList>
            <consortium name="WormBaseParasite"/>
        </authorList>
    </citation>
    <scope>IDENTIFICATION</scope>
</reference>
<sequence length="310" mass="35281">MQELSKVFFFFTFLNFFRQPLQIECKIEGAPLTELAWFKDGERVVADDRIKIESDADGRARLVINPCKIDDEGMYRVIATNPVGSAHDKAHATVKKLPEDRIGGFIDGFFCQINYSCLLQLLKLFIVFSEKFDAYRAPRVVIPLESIRISEGNEFTLRCKFSGDPRPSIKWFKDGERVYSYERCSLASFFLLTETEDGTCELKVKSAGRFDGGGYRCVAENIYGSARTTCEVTVQLREKKPQRNFEEEIREGNAPGFSVPLTMKRAKLGDNVVMECVSYGNPSPEIRWLKDGIEIDSSNKIKVDFLCFSI</sequence>
<dbReference type="InterPro" id="IPR013783">
    <property type="entry name" value="Ig-like_fold"/>
</dbReference>
<evidence type="ECO:0000256" key="2">
    <source>
        <dbReference type="ARBA" id="ARBA00006692"/>
    </source>
</evidence>
<evidence type="ECO:0000256" key="5">
    <source>
        <dbReference type="ARBA" id="ARBA00023157"/>
    </source>
</evidence>
<dbReference type="InterPro" id="IPR036179">
    <property type="entry name" value="Ig-like_dom_sf"/>
</dbReference>
<keyword evidence="6" id="KW-0393">Immunoglobulin domain</keyword>
<evidence type="ECO:0000256" key="1">
    <source>
        <dbReference type="ARBA" id="ARBA00004204"/>
    </source>
</evidence>
<feature type="domain" description="Ig-like" evidence="7">
    <location>
        <begin position="138"/>
        <end position="235"/>
    </location>
</feature>
<dbReference type="GO" id="GO:0030017">
    <property type="term" value="C:sarcomere"/>
    <property type="evidence" value="ECO:0007669"/>
    <property type="project" value="UniProtKB-SubCell"/>
</dbReference>
<evidence type="ECO:0000313" key="10">
    <source>
        <dbReference type="WBParaSite" id="GPUH_0000344501-mRNA-1"/>
    </source>
</evidence>
<dbReference type="InterPro" id="IPR003598">
    <property type="entry name" value="Ig_sub2"/>
</dbReference>
<dbReference type="PROSITE" id="PS50835">
    <property type="entry name" value="IG_LIKE"/>
    <property type="match status" value="3"/>
</dbReference>
<gene>
    <name evidence="8" type="ORF">GPUH_LOCUS3442</name>
</gene>
<dbReference type="SMART" id="SM00408">
    <property type="entry name" value="IGc2"/>
    <property type="match status" value="2"/>
</dbReference>
<evidence type="ECO:0000256" key="6">
    <source>
        <dbReference type="ARBA" id="ARBA00023319"/>
    </source>
</evidence>
<dbReference type="PANTHER" id="PTHR47633">
    <property type="entry name" value="IMMUNOGLOBULIN"/>
    <property type="match status" value="1"/>
</dbReference>
<comment type="similarity">
    <text evidence="2">Belongs to the protein kinase superfamily. CAMK Ser/Thr protein kinase family.</text>
</comment>
<protein>
    <submittedName>
        <fullName evidence="10">Ig-like domain-containing protein</fullName>
    </submittedName>
</protein>
<dbReference type="AlphaFoldDB" id="A0A183D3Z8"/>
<dbReference type="Gene3D" id="2.60.40.10">
    <property type="entry name" value="Immunoglobulins"/>
    <property type="match status" value="3"/>
</dbReference>
<comment type="subcellular location">
    <subcellularLocation>
        <location evidence="1">Cytoplasm</location>
        <location evidence="1">Myofibril</location>
        <location evidence="1">Sarcomere</location>
    </subcellularLocation>
</comment>
<dbReference type="SMART" id="SM00409">
    <property type="entry name" value="IG"/>
    <property type="match status" value="2"/>
</dbReference>
<keyword evidence="4" id="KW-0677">Repeat</keyword>
<keyword evidence="5" id="KW-1015">Disulfide bond</keyword>
<feature type="domain" description="Ig-like" evidence="7">
    <location>
        <begin position="255"/>
        <end position="310"/>
    </location>
</feature>